<sequence length="392" mass="44599">MGKPSDKVPTEHFRDMTHKMRYDHLVEFKLVHAKTFDWESLSQNLMYAGLHSKLARMNWLGITKFDQTLASDSMAREFFTGIITDKKKIPKGGREDNVYAFVCGGEVTISANTLGQMLDIEYSEGNSSFIRHNLWFNDDDQDCVTLNDMWILYCIWKGIKVNLAQILINEMKEIAMKEKMICGYGIIIAMLGKSFLTMSHEHEDFRMACSHLLNTTMLKKLKISVDTSAKDAEILKILQGLRNDIREVTRAQNKLTKESKLWRDEITNLMVLLTEKVTGKNFGADIIARVMGSSTASKDIVNLSSSDNSEKKSEEDKEPGEAKEANEGDKADSDSEEKIDEDIEVRTEGSTDEAETNTEKDTPFEEHNMDSLSLMLKLNPLVKIQKKTIRNQ</sequence>
<dbReference type="Proteomes" id="UP000187203">
    <property type="component" value="Unassembled WGS sequence"/>
</dbReference>
<protein>
    <submittedName>
        <fullName evidence="2">Uncharacterized protein</fullName>
    </submittedName>
</protein>
<comment type="caution">
    <text evidence="2">The sequence shown here is derived from an EMBL/GenBank/DDBJ whole genome shotgun (WGS) entry which is preliminary data.</text>
</comment>
<feature type="region of interest" description="Disordered" evidence="1">
    <location>
        <begin position="300"/>
        <end position="368"/>
    </location>
</feature>
<feature type="compositionally biased region" description="Basic and acidic residues" evidence="1">
    <location>
        <begin position="308"/>
        <end position="333"/>
    </location>
</feature>
<name>A0A1R3KSG2_9ROSI</name>
<keyword evidence="3" id="KW-1185">Reference proteome</keyword>
<proteinExistence type="predicted"/>
<feature type="compositionally biased region" description="Basic and acidic residues" evidence="1">
    <location>
        <begin position="357"/>
        <end position="368"/>
    </location>
</feature>
<evidence type="ECO:0000256" key="1">
    <source>
        <dbReference type="SAM" id="MobiDB-lite"/>
    </source>
</evidence>
<gene>
    <name evidence="2" type="ORF">COLO4_04910</name>
</gene>
<feature type="compositionally biased region" description="Acidic residues" evidence="1">
    <location>
        <begin position="334"/>
        <end position="343"/>
    </location>
</feature>
<organism evidence="2 3">
    <name type="scientific">Corchorus olitorius</name>
    <dbReference type="NCBI Taxonomy" id="93759"/>
    <lineage>
        <taxon>Eukaryota</taxon>
        <taxon>Viridiplantae</taxon>
        <taxon>Streptophyta</taxon>
        <taxon>Embryophyta</taxon>
        <taxon>Tracheophyta</taxon>
        <taxon>Spermatophyta</taxon>
        <taxon>Magnoliopsida</taxon>
        <taxon>eudicotyledons</taxon>
        <taxon>Gunneridae</taxon>
        <taxon>Pentapetalae</taxon>
        <taxon>rosids</taxon>
        <taxon>malvids</taxon>
        <taxon>Malvales</taxon>
        <taxon>Malvaceae</taxon>
        <taxon>Grewioideae</taxon>
        <taxon>Apeibeae</taxon>
        <taxon>Corchorus</taxon>
    </lineage>
</organism>
<evidence type="ECO:0000313" key="2">
    <source>
        <dbReference type="EMBL" id="OMP10010.1"/>
    </source>
</evidence>
<dbReference type="EMBL" id="AWUE01012071">
    <property type="protein sequence ID" value="OMP10010.1"/>
    <property type="molecule type" value="Genomic_DNA"/>
</dbReference>
<accession>A0A1R3KSG2</accession>
<reference evidence="3" key="1">
    <citation type="submission" date="2013-09" db="EMBL/GenBank/DDBJ databases">
        <title>Corchorus olitorius genome sequencing.</title>
        <authorList>
            <person name="Alam M."/>
            <person name="Haque M.S."/>
            <person name="Islam M.S."/>
            <person name="Emdad E.M."/>
            <person name="Islam M.M."/>
            <person name="Ahmed B."/>
            <person name="Halim A."/>
            <person name="Hossen Q.M.M."/>
            <person name="Hossain M.Z."/>
            <person name="Ahmed R."/>
            <person name="Khan M.M."/>
            <person name="Islam R."/>
            <person name="Rashid M.M."/>
            <person name="Khan S.A."/>
            <person name="Rahman M.S."/>
            <person name="Alam M."/>
            <person name="Yahiya A.S."/>
            <person name="Khan M.S."/>
            <person name="Azam M.S."/>
            <person name="Haque T."/>
            <person name="Lashkar M.Z.H."/>
            <person name="Akhand A.I."/>
            <person name="Morshed G."/>
            <person name="Roy S."/>
            <person name="Uddin K.S."/>
            <person name="Rabeya T."/>
            <person name="Hossain A.S."/>
            <person name="Chowdhury A."/>
            <person name="Snigdha A.R."/>
            <person name="Mortoza M.S."/>
            <person name="Matin S.A."/>
            <person name="Hoque S.M.E."/>
            <person name="Islam M.K."/>
            <person name="Roy D.K."/>
            <person name="Haider R."/>
            <person name="Moosa M.M."/>
            <person name="Elias S.M."/>
            <person name="Hasan A.M."/>
            <person name="Jahan S."/>
            <person name="Shafiuddin M."/>
            <person name="Mahmood N."/>
            <person name="Shommy N.S."/>
        </authorList>
    </citation>
    <scope>NUCLEOTIDE SEQUENCE [LARGE SCALE GENOMIC DNA]</scope>
    <source>
        <strain evidence="3">cv. O-4</strain>
    </source>
</reference>
<evidence type="ECO:0000313" key="3">
    <source>
        <dbReference type="Proteomes" id="UP000187203"/>
    </source>
</evidence>
<dbReference type="AlphaFoldDB" id="A0A1R3KSG2"/>